<sequence length="294" mass="33593">MHKFIWLIGFFFVLTFGRAQELKATVSINHSQIGNSNQNYFKTLENALRELLNNTSWTSTKFSNNEKIDCVFLLNVNSFENNSVSGTLQVQFTRPVYNSTYTSPVLNFNDKDISFSYTEFESLRYNPNSYDSNLLSIMGFYVNMIMGMDADTFALEGGTEYYQAASSIASLAQQSNYKGWKQGDGTNTRYYFVNDILAGSGRSFRKALYTYHREGMDLMADKVEDGRDGIYAALTDLVQIHNTRPNSFLMRIFFDAKTDEIVNIYSGVMDKNKKKVVETLNKISPLNSSKWNNL</sequence>
<evidence type="ECO:0000313" key="2">
    <source>
        <dbReference type="Proteomes" id="UP000295215"/>
    </source>
</evidence>
<dbReference type="InterPro" id="IPR032274">
    <property type="entry name" value="DUF4835"/>
</dbReference>
<dbReference type="RefSeq" id="WP_133712481.1">
    <property type="nucleotide sequence ID" value="NZ_SOAG01000011.1"/>
</dbReference>
<dbReference type="Proteomes" id="UP000295215">
    <property type="component" value="Unassembled WGS sequence"/>
</dbReference>
<keyword evidence="2" id="KW-1185">Reference proteome</keyword>
<proteinExistence type="predicted"/>
<accession>A0A4R7EYK3</accession>
<dbReference type="Pfam" id="PF16119">
    <property type="entry name" value="DUF4835"/>
    <property type="match status" value="1"/>
</dbReference>
<dbReference type="EMBL" id="SOAG01000011">
    <property type="protein sequence ID" value="TDS58883.1"/>
    <property type="molecule type" value="Genomic_DNA"/>
</dbReference>
<reference evidence="1 2" key="1">
    <citation type="submission" date="2019-03" db="EMBL/GenBank/DDBJ databases">
        <title>Genomic Encyclopedia of Archaeal and Bacterial Type Strains, Phase II (KMG-II): from individual species to whole genera.</title>
        <authorList>
            <person name="Goeker M."/>
        </authorList>
    </citation>
    <scope>NUCLEOTIDE SEQUENCE [LARGE SCALE GENOMIC DNA]</scope>
    <source>
        <strain evidence="1 2">DSM 28213</strain>
    </source>
</reference>
<evidence type="ECO:0000313" key="1">
    <source>
        <dbReference type="EMBL" id="TDS58883.1"/>
    </source>
</evidence>
<name>A0A4R7EYK3_9FLAO</name>
<comment type="caution">
    <text evidence="1">The sequence shown here is derived from an EMBL/GenBank/DDBJ whole genome shotgun (WGS) entry which is preliminary data.</text>
</comment>
<dbReference type="OrthoDB" id="9773381at2"/>
<protein>
    <submittedName>
        <fullName evidence="1">Uncharacterized protein DUF4835</fullName>
    </submittedName>
</protein>
<gene>
    <name evidence="1" type="ORF">C8P70_11165</name>
</gene>
<organism evidence="1 2">
    <name type="scientific">Myroides indicus</name>
    <dbReference type="NCBI Taxonomy" id="1323422"/>
    <lineage>
        <taxon>Bacteria</taxon>
        <taxon>Pseudomonadati</taxon>
        <taxon>Bacteroidota</taxon>
        <taxon>Flavobacteriia</taxon>
        <taxon>Flavobacteriales</taxon>
        <taxon>Flavobacteriaceae</taxon>
        <taxon>Myroides</taxon>
    </lineage>
</organism>
<dbReference type="AlphaFoldDB" id="A0A4R7EYK3"/>